<proteinExistence type="predicted"/>
<name>A0ABC9BY85_9POAL</name>
<feature type="transmembrane region" description="Helical" evidence="8">
    <location>
        <begin position="451"/>
        <end position="470"/>
    </location>
</feature>
<dbReference type="SUPFAM" id="SSF48403">
    <property type="entry name" value="Ankyrin repeat"/>
    <property type="match status" value="1"/>
</dbReference>
<feature type="transmembrane region" description="Helical" evidence="8">
    <location>
        <begin position="540"/>
        <end position="565"/>
    </location>
</feature>
<keyword evidence="6 8" id="KW-0472">Membrane</keyword>
<dbReference type="InterPro" id="IPR026961">
    <property type="entry name" value="PGG_dom"/>
</dbReference>
<evidence type="ECO:0000313" key="10">
    <source>
        <dbReference type="EMBL" id="CAL5008795.1"/>
    </source>
</evidence>
<accession>A0ABC9BY85</accession>
<dbReference type="InterPro" id="IPR036770">
    <property type="entry name" value="Ankyrin_rpt-contain_sf"/>
</dbReference>
<dbReference type="InterPro" id="IPR002110">
    <property type="entry name" value="Ankyrin_rpt"/>
</dbReference>
<dbReference type="SMART" id="SM00248">
    <property type="entry name" value="ANK"/>
    <property type="match status" value="6"/>
</dbReference>
<feature type="compositionally biased region" description="Polar residues" evidence="7">
    <location>
        <begin position="339"/>
        <end position="348"/>
    </location>
</feature>
<dbReference type="PANTHER" id="PTHR24186">
    <property type="entry name" value="PROTEIN PHOSPHATASE 1 REGULATORY SUBUNIT"/>
    <property type="match status" value="1"/>
</dbReference>
<dbReference type="Pfam" id="PF13962">
    <property type="entry name" value="PGG"/>
    <property type="match status" value="1"/>
</dbReference>
<keyword evidence="5" id="KW-0040">ANK repeat</keyword>
<evidence type="ECO:0000256" key="7">
    <source>
        <dbReference type="SAM" id="MobiDB-lite"/>
    </source>
</evidence>
<feature type="transmembrane region" description="Helical" evidence="8">
    <location>
        <begin position="368"/>
        <end position="390"/>
    </location>
</feature>
<reference evidence="10" key="1">
    <citation type="submission" date="2024-10" db="EMBL/GenBank/DDBJ databases">
        <authorList>
            <person name="Ryan C."/>
        </authorList>
    </citation>
    <scope>NUCLEOTIDE SEQUENCE [LARGE SCALE GENOMIC DNA]</scope>
</reference>
<evidence type="ECO:0000313" key="11">
    <source>
        <dbReference type="Proteomes" id="UP001497457"/>
    </source>
</evidence>
<evidence type="ECO:0000256" key="8">
    <source>
        <dbReference type="SAM" id="Phobius"/>
    </source>
</evidence>
<organism evidence="10 11">
    <name type="scientific">Urochloa decumbens</name>
    <dbReference type="NCBI Taxonomy" id="240449"/>
    <lineage>
        <taxon>Eukaryota</taxon>
        <taxon>Viridiplantae</taxon>
        <taxon>Streptophyta</taxon>
        <taxon>Embryophyta</taxon>
        <taxon>Tracheophyta</taxon>
        <taxon>Spermatophyta</taxon>
        <taxon>Magnoliopsida</taxon>
        <taxon>Liliopsida</taxon>
        <taxon>Poales</taxon>
        <taxon>Poaceae</taxon>
        <taxon>PACMAD clade</taxon>
        <taxon>Panicoideae</taxon>
        <taxon>Panicodae</taxon>
        <taxon>Paniceae</taxon>
        <taxon>Melinidinae</taxon>
        <taxon>Urochloa</taxon>
    </lineage>
</organism>
<keyword evidence="2 8" id="KW-0812">Transmembrane</keyword>
<dbReference type="PANTHER" id="PTHR24186:SF50">
    <property type="entry name" value="ANKYRIN REPEAT-CONTAINING PROTEIN ITN1-LIKE ISOFORM X1"/>
    <property type="match status" value="1"/>
</dbReference>
<sequence>MADSITPAQSPSNGAHQEDKVKEKPDLEAGRKAAGDSPNHRLCETRLHTAVRQRKGNEIVEDLREFARTRNINGMPPLYLAVFLGYSDIVEKLITTFGNDLSYGGPDGQNVLHVAALRSKGLAQKVLDAQNVLMRNGADGRRRSTPLHYAASVGVEGMTELLLQADTNGDMEAADSNGMRPIHVAASVGAMHALRALVHGRNENDSSAALLVRDDKGRTFLHVAVENKKTEVVKFVCREPTFRIILNMKDHDGNTALHLAVKNRDESSFSHLVGNRHVELNRVNKDGYTPLDLASKIKMENSFTSRHQQNPTEWMIRVLAHSGAYFSARRRDLKFGAAQNDQEPSSDPTTERVLVSGTGTNKTTEDSVLVASALVATLTFAAAFTVPGSYKTDGDPKAGTPALGGQYGFKVFIVADMLAFFCSVAATFSLAEYANRGDVDPLVRRVYAQRAVWLFHVALRSVIVAFAMGVSVVMWDVSVATAAIVAVATLALVFYGNEALAHDVRLVRVVYRRFGFLRSGTLYPSTSSHLDWSTWRLRSFYATLVRNILSLVWTYVVIFLVAWIAQVKQKGSK</sequence>
<comment type="subcellular location">
    <subcellularLocation>
        <location evidence="1">Membrane</location>
        <topology evidence="1">Multi-pass membrane protein</topology>
    </subcellularLocation>
</comment>
<keyword evidence="4 8" id="KW-1133">Transmembrane helix</keyword>
<evidence type="ECO:0000256" key="2">
    <source>
        <dbReference type="ARBA" id="ARBA00022692"/>
    </source>
</evidence>
<dbReference type="AlphaFoldDB" id="A0ABC9BY85"/>
<evidence type="ECO:0000256" key="1">
    <source>
        <dbReference type="ARBA" id="ARBA00004141"/>
    </source>
</evidence>
<feature type="domain" description="PGG" evidence="9">
    <location>
        <begin position="361"/>
        <end position="473"/>
    </location>
</feature>
<feature type="transmembrane region" description="Helical" evidence="8">
    <location>
        <begin position="477"/>
        <end position="496"/>
    </location>
</feature>
<evidence type="ECO:0000256" key="6">
    <source>
        <dbReference type="ARBA" id="ARBA00023136"/>
    </source>
</evidence>
<dbReference type="Gene3D" id="1.25.40.20">
    <property type="entry name" value="Ankyrin repeat-containing domain"/>
    <property type="match status" value="2"/>
</dbReference>
<feature type="transmembrane region" description="Helical" evidence="8">
    <location>
        <begin position="411"/>
        <end position="431"/>
    </location>
</feature>
<protein>
    <recommendedName>
        <fullName evidence="9">PGG domain-containing protein</fullName>
    </recommendedName>
</protein>
<dbReference type="Proteomes" id="UP001497457">
    <property type="component" value="Chromosome 27b"/>
</dbReference>
<evidence type="ECO:0000256" key="4">
    <source>
        <dbReference type="ARBA" id="ARBA00022989"/>
    </source>
</evidence>
<feature type="compositionally biased region" description="Basic and acidic residues" evidence="7">
    <location>
        <begin position="16"/>
        <end position="41"/>
    </location>
</feature>
<evidence type="ECO:0000256" key="3">
    <source>
        <dbReference type="ARBA" id="ARBA00022737"/>
    </source>
</evidence>
<keyword evidence="11" id="KW-1185">Reference proteome</keyword>
<dbReference type="Pfam" id="PF00023">
    <property type="entry name" value="Ank"/>
    <property type="match status" value="1"/>
</dbReference>
<dbReference type="Pfam" id="PF12796">
    <property type="entry name" value="Ank_2"/>
    <property type="match status" value="1"/>
</dbReference>
<dbReference type="GO" id="GO:0016020">
    <property type="term" value="C:membrane"/>
    <property type="evidence" value="ECO:0007669"/>
    <property type="project" value="UniProtKB-SubCell"/>
</dbReference>
<feature type="region of interest" description="Disordered" evidence="7">
    <location>
        <begin position="337"/>
        <end position="359"/>
    </location>
</feature>
<dbReference type="EMBL" id="OZ075137">
    <property type="protein sequence ID" value="CAL5008795.1"/>
    <property type="molecule type" value="Genomic_DNA"/>
</dbReference>
<keyword evidence="3" id="KW-0677">Repeat</keyword>
<evidence type="ECO:0000256" key="5">
    <source>
        <dbReference type="ARBA" id="ARBA00023043"/>
    </source>
</evidence>
<feature type="compositionally biased region" description="Polar residues" evidence="7">
    <location>
        <begin position="1"/>
        <end position="15"/>
    </location>
</feature>
<gene>
    <name evidence="10" type="ORF">URODEC1_LOCUS69185</name>
</gene>
<feature type="region of interest" description="Disordered" evidence="7">
    <location>
        <begin position="1"/>
        <end position="41"/>
    </location>
</feature>
<evidence type="ECO:0000259" key="9">
    <source>
        <dbReference type="Pfam" id="PF13962"/>
    </source>
</evidence>